<dbReference type="GO" id="GO:0000976">
    <property type="term" value="F:transcription cis-regulatory region binding"/>
    <property type="evidence" value="ECO:0007669"/>
    <property type="project" value="TreeGrafter"/>
</dbReference>
<evidence type="ECO:0000256" key="1">
    <source>
        <dbReference type="ARBA" id="ARBA00023015"/>
    </source>
</evidence>
<sequence length="223" mass="24846">MKKPRPAPESALKDDERSSSNSSVREPLQARGRARIEAVLDATAELIVEKGLEGVTMHGAARRAQTPIGSMYHFFPDRDSLLSALWDRHIAALSELEDELGEIDTETWKALSAEAVIDRIMTPHIRYFEQNSDCLILMSVMPHDDQKSKRKSDMLRKVIDARMPRVKAADRALYVEMIRALAGGALAVKLRPALGDVQLAQRYLREVKRALSAYLAAVEAAVL</sequence>
<keyword evidence="3" id="KW-0804">Transcription</keyword>
<organism evidence="7 8">
    <name type="scientific">Candidatus Burkholderia verschuerenii</name>
    <dbReference type="NCBI Taxonomy" id="242163"/>
    <lineage>
        <taxon>Bacteria</taxon>
        <taxon>Pseudomonadati</taxon>
        <taxon>Pseudomonadota</taxon>
        <taxon>Betaproteobacteria</taxon>
        <taxon>Burkholderiales</taxon>
        <taxon>Burkholderiaceae</taxon>
        <taxon>Burkholderia</taxon>
    </lineage>
</organism>
<name>A0A0L0MFR4_9BURK</name>
<evidence type="ECO:0000256" key="3">
    <source>
        <dbReference type="ARBA" id="ARBA00023163"/>
    </source>
</evidence>
<gene>
    <name evidence="7" type="ORF">BVER_02928</name>
</gene>
<comment type="caution">
    <text evidence="7">The sequence shown here is derived from an EMBL/GenBank/DDBJ whole genome shotgun (WGS) entry which is preliminary data.</text>
</comment>
<evidence type="ECO:0000256" key="4">
    <source>
        <dbReference type="PROSITE-ProRule" id="PRU00335"/>
    </source>
</evidence>
<dbReference type="Proteomes" id="UP000036959">
    <property type="component" value="Unassembled WGS sequence"/>
</dbReference>
<dbReference type="InterPro" id="IPR001647">
    <property type="entry name" value="HTH_TetR"/>
</dbReference>
<dbReference type="OrthoDB" id="9816320at2"/>
<evidence type="ECO:0000259" key="6">
    <source>
        <dbReference type="PROSITE" id="PS50977"/>
    </source>
</evidence>
<dbReference type="InterPro" id="IPR050109">
    <property type="entry name" value="HTH-type_TetR-like_transc_reg"/>
</dbReference>
<dbReference type="PANTHER" id="PTHR30055">
    <property type="entry name" value="HTH-TYPE TRANSCRIPTIONAL REGULATOR RUTR"/>
    <property type="match status" value="1"/>
</dbReference>
<protein>
    <submittedName>
        <fullName evidence="7">Transcriptional regulator, TetR family</fullName>
    </submittedName>
</protein>
<dbReference type="GO" id="GO:0003700">
    <property type="term" value="F:DNA-binding transcription factor activity"/>
    <property type="evidence" value="ECO:0007669"/>
    <property type="project" value="TreeGrafter"/>
</dbReference>
<evidence type="ECO:0000256" key="5">
    <source>
        <dbReference type="SAM" id="MobiDB-lite"/>
    </source>
</evidence>
<dbReference type="RefSeq" id="WP_050452967.1">
    <property type="nucleotide sequence ID" value="NZ_LFJJ01000032.1"/>
</dbReference>
<feature type="region of interest" description="Disordered" evidence="5">
    <location>
        <begin position="1"/>
        <end position="29"/>
    </location>
</feature>
<dbReference type="Pfam" id="PF00440">
    <property type="entry name" value="TetR_N"/>
    <property type="match status" value="1"/>
</dbReference>
<keyword evidence="2 4" id="KW-0238">DNA-binding</keyword>
<dbReference type="AlphaFoldDB" id="A0A0L0MFR4"/>
<evidence type="ECO:0000313" key="8">
    <source>
        <dbReference type="Proteomes" id="UP000036959"/>
    </source>
</evidence>
<evidence type="ECO:0000313" key="7">
    <source>
        <dbReference type="EMBL" id="KND61110.1"/>
    </source>
</evidence>
<reference evidence="8" key="1">
    <citation type="submission" date="2015-06" db="EMBL/GenBank/DDBJ databases">
        <title>Comparative genomics of Burkholderia leaf nodule symbionts.</title>
        <authorList>
            <person name="Carlier A."/>
            <person name="Eberl L."/>
            <person name="Pinto-Carbo M."/>
        </authorList>
    </citation>
    <scope>NUCLEOTIDE SEQUENCE [LARGE SCALE GENOMIC DNA]</scope>
    <source>
        <strain evidence="8">UZHbot4</strain>
    </source>
</reference>
<proteinExistence type="predicted"/>
<feature type="domain" description="HTH tetR-type" evidence="6">
    <location>
        <begin position="33"/>
        <end position="93"/>
    </location>
</feature>
<feature type="DNA-binding region" description="H-T-H motif" evidence="4">
    <location>
        <begin position="56"/>
        <end position="75"/>
    </location>
</feature>
<dbReference type="Gene3D" id="1.10.357.10">
    <property type="entry name" value="Tetracycline Repressor, domain 2"/>
    <property type="match status" value="1"/>
</dbReference>
<dbReference type="PATRIC" id="fig|242163.4.peg.4465"/>
<dbReference type="SUPFAM" id="SSF46689">
    <property type="entry name" value="Homeodomain-like"/>
    <property type="match status" value="1"/>
</dbReference>
<accession>A0A0L0MFR4</accession>
<keyword evidence="8" id="KW-1185">Reference proteome</keyword>
<dbReference type="PANTHER" id="PTHR30055:SF234">
    <property type="entry name" value="HTH-TYPE TRANSCRIPTIONAL REGULATOR BETI"/>
    <property type="match status" value="1"/>
</dbReference>
<evidence type="ECO:0000256" key="2">
    <source>
        <dbReference type="ARBA" id="ARBA00023125"/>
    </source>
</evidence>
<dbReference type="PRINTS" id="PR00455">
    <property type="entry name" value="HTHTETR"/>
</dbReference>
<dbReference type="PROSITE" id="PS50977">
    <property type="entry name" value="HTH_TETR_2"/>
    <property type="match status" value="1"/>
</dbReference>
<dbReference type="InterPro" id="IPR009057">
    <property type="entry name" value="Homeodomain-like_sf"/>
</dbReference>
<keyword evidence="1" id="KW-0805">Transcription regulation</keyword>
<dbReference type="EMBL" id="LFJJ01000032">
    <property type="protein sequence ID" value="KND61110.1"/>
    <property type="molecule type" value="Genomic_DNA"/>
</dbReference>